<dbReference type="InterPro" id="IPR002921">
    <property type="entry name" value="Fungal_lipase-type"/>
</dbReference>
<dbReference type="GO" id="GO:0006629">
    <property type="term" value="P:lipid metabolic process"/>
    <property type="evidence" value="ECO:0007669"/>
    <property type="project" value="InterPro"/>
</dbReference>
<dbReference type="GO" id="GO:0004806">
    <property type="term" value="F:triacylglycerol lipase activity"/>
    <property type="evidence" value="ECO:0007669"/>
    <property type="project" value="InterPro"/>
</dbReference>
<evidence type="ECO:0000259" key="2">
    <source>
        <dbReference type="Pfam" id="PF01764"/>
    </source>
</evidence>
<keyword evidence="4" id="KW-1185">Reference proteome</keyword>
<gene>
    <name evidence="3" type="ORF">F3Y22_tig00110813pilonHSYRG00272</name>
</gene>
<evidence type="ECO:0000256" key="1">
    <source>
        <dbReference type="ARBA" id="ARBA00022801"/>
    </source>
</evidence>
<feature type="domain" description="Fungal lipase-type" evidence="2">
    <location>
        <begin position="9"/>
        <end position="52"/>
    </location>
</feature>
<dbReference type="PANTHER" id="PTHR46086">
    <property type="entry name" value="ALPHA/BETA-HYDROLASES SUPERFAMILY PROTEIN"/>
    <property type="match status" value="1"/>
</dbReference>
<dbReference type="Pfam" id="PF01764">
    <property type="entry name" value="Lipase_3"/>
    <property type="match status" value="1"/>
</dbReference>
<protein>
    <recommendedName>
        <fullName evidence="2">Fungal lipase-type domain-containing protein</fullName>
    </recommendedName>
</protein>
<evidence type="ECO:0000313" key="3">
    <source>
        <dbReference type="EMBL" id="KAE8693369.1"/>
    </source>
</evidence>
<dbReference type="InterPro" id="IPR044819">
    <property type="entry name" value="OBL-like"/>
</dbReference>
<accession>A0A6A2ZPU4</accession>
<sequence length="76" mass="8583">MADRSAYYLGREKLRSLLIEHENAKFVETGHSVGEALAIMFPIVLAIHGETKLLEKLESEYIWTAEGWGPTAQEVH</sequence>
<proteinExistence type="predicted"/>
<dbReference type="PANTHER" id="PTHR46086:SF3">
    <property type="entry name" value="TRIACYLGLYCEROL LIPASE OBL1"/>
    <property type="match status" value="1"/>
</dbReference>
<evidence type="ECO:0000313" key="4">
    <source>
        <dbReference type="Proteomes" id="UP000436088"/>
    </source>
</evidence>
<name>A0A6A2ZPU4_HIBSY</name>
<reference evidence="3" key="1">
    <citation type="submission" date="2019-09" db="EMBL/GenBank/DDBJ databases">
        <title>Draft genome information of white flower Hibiscus syriacus.</title>
        <authorList>
            <person name="Kim Y.-M."/>
        </authorList>
    </citation>
    <scope>NUCLEOTIDE SEQUENCE [LARGE SCALE GENOMIC DNA]</scope>
    <source>
        <strain evidence="3">YM2019G1</strain>
    </source>
</reference>
<keyword evidence="1" id="KW-0378">Hydrolase</keyword>
<dbReference type="EMBL" id="VEPZ02001120">
    <property type="protein sequence ID" value="KAE8693369.1"/>
    <property type="molecule type" value="Genomic_DNA"/>
</dbReference>
<dbReference type="Proteomes" id="UP000436088">
    <property type="component" value="Unassembled WGS sequence"/>
</dbReference>
<dbReference type="AlphaFoldDB" id="A0A6A2ZPU4"/>
<organism evidence="3 4">
    <name type="scientific">Hibiscus syriacus</name>
    <name type="common">Rose of Sharon</name>
    <dbReference type="NCBI Taxonomy" id="106335"/>
    <lineage>
        <taxon>Eukaryota</taxon>
        <taxon>Viridiplantae</taxon>
        <taxon>Streptophyta</taxon>
        <taxon>Embryophyta</taxon>
        <taxon>Tracheophyta</taxon>
        <taxon>Spermatophyta</taxon>
        <taxon>Magnoliopsida</taxon>
        <taxon>eudicotyledons</taxon>
        <taxon>Gunneridae</taxon>
        <taxon>Pentapetalae</taxon>
        <taxon>rosids</taxon>
        <taxon>malvids</taxon>
        <taxon>Malvales</taxon>
        <taxon>Malvaceae</taxon>
        <taxon>Malvoideae</taxon>
        <taxon>Hibiscus</taxon>
    </lineage>
</organism>
<comment type="caution">
    <text evidence="3">The sequence shown here is derived from an EMBL/GenBank/DDBJ whole genome shotgun (WGS) entry which is preliminary data.</text>
</comment>
<dbReference type="Gene3D" id="3.40.50.1820">
    <property type="entry name" value="alpha/beta hydrolase"/>
    <property type="match status" value="1"/>
</dbReference>
<dbReference type="InterPro" id="IPR029058">
    <property type="entry name" value="AB_hydrolase_fold"/>
</dbReference>